<dbReference type="EMBL" id="MK500607">
    <property type="protein sequence ID" value="QBK93908.1"/>
    <property type="molecule type" value="Genomic_DNA"/>
</dbReference>
<protein>
    <submittedName>
        <fullName evidence="1">Uncharacterized protein</fullName>
    </submittedName>
</protein>
<sequence length="143" mass="16238">MAENNLGQRMRGMKGIPISIEVMISVAAATRRSSNRVKNCDAVVRNTLLVDRMCTFVDALFTLLQCFIGTANEGLEEKDQIPQERIESWLTQIAQIDKEWSNDMTSLIEYIQQPMFSLDHPKGAELLRESKENFDGKIDGLEE</sequence>
<name>A0A481ZDC8_9VIRU</name>
<organism evidence="1">
    <name type="scientific">Pithovirus LCPAC406</name>
    <dbReference type="NCBI Taxonomy" id="2506599"/>
    <lineage>
        <taxon>Viruses</taxon>
        <taxon>Pithoviruses</taxon>
    </lineage>
</organism>
<accession>A0A481ZDC8</accession>
<gene>
    <name evidence="1" type="ORF">LCPAC406_02220</name>
</gene>
<reference evidence="1" key="1">
    <citation type="journal article" date="2019" name="MBio">
        <title>Virus Genomes from Deep Sea Sediments Expand the Ocean Megavirome and Support Independent Origins of Viral Gigantism.</title>
        <authorList>
            <person name="Backstrom D."/>
            <person name="Yutin N."/>
            <person name="Jorgensen S.L."/>
            <person name="Dharamshi J."/>
            <person name="Homa F."/>
            <person name="Zaremba-Niedwiedzka K."/>
            <person name="Spang A."/>
            <person name="Wolf Y.I."/>
            <person name="Koonin E.V."/>
            <person name="Ettema T.J."/>
        </authorList>
    </citation>
    <scope>NUCLEOTIDE SEQUENCE</scope>
</reference>
<evidence type="ECO:0000313" key="1">
    <source>
        <dbReference type="EMBL" id="QBK93908.1"/>
    </source>
</evidence>
<proteinExistence type="predicted"/>